<name>U9UEV3_RHIID</name>
<feature type="non-terminal residue" evidence="1">
    <location>
        <position position="1"/>
    </location>
</feature>
<protein>
    <submittedName>
        <fullName evidence="1">Uncharacterized protein</fullName>
    </submittedName>
</protein>
<dbReference type="HOGENOM" id="CLU_2151836_0_0_1"/>
<reference evidence="1" key="1">
    <citation type="submission" date="2013-07" db="EMBL/GenBank/DDBJ databases">
        <title>The genome of an arbuscular mycorrhizal fungus provides insights into the evolution of the oldest plant symbiosis.</title>
        <authorList>
            <consortium name="DOE Joint Genome Institute"/>
            <person name="Tisserant E."/>
            <person name="Malbreil M."/>
            <person name="Kuo A."/>
            <person name="Kohler A."/>
            <person name="Symeonidi A."/>
            <person name="Balestrini R."/>
            <person name="Charron P."/>
            <person name="Duensing N."/>
            <person name="Frei-dit-Frey N."/>
            <person name="Gianinazzi-Pearson V."/>
            <person name="Gilbert B."/>
            <person name="Handa Y."/>
            <person name="Hijri M."/>
            <person name="Kaul R."/>
            <person name="Kawaguchi M."/>
            <person name="Krajinski F."/>
            <person name="Lammers P."/>
            <person name="Lapierre D."/>
            <person name="Masclaux F.G."/>
            <person name="Murat C."/>
            <person name="Morin E."/>
            <person name="Ndikumana S."/>
            <person name="Pagni M."/>
            <person name="Petitpierre D."/>
            <person name="Requena N."/>
            <person name="Rosikiewicz P."/>
            <person name="Riley R."/>
            <person name="Saito K."/>
            <person name="San Clemente H."/>
            <person name="Shapiro H."/>
            <person name="van Tuinen D."/>
            <person name="Becard G."/>
            <person name="Bonfante P."/>
            <person name="Paszkowski U."/>
            <person name="Shachar-Hill Y."/>
            <person name="Young J.P."/>
            <person name="Sanders I.R."/>
            <person name="Henrissat B."/>
            <person name="Rensing S.A."/>
            <person name="Grigoriev I.V."/>
            <person name="Corradi N."/>
            <person name="Roux C."/>
            <person name="Martin F."/>
        </authorList>
    </citation>
    <scope>NUCLEOTIDE SEQUENCE</scope>
    <source>
        <strain evidence="1">DAOM 197198</strain>
    </source>
</reference>
<dbReference type="EMBL" id="KI283213">
    <property type="protein sequence ID" value="ESA14121.1"/>
    <property type="molecule type" value="Genomic_DNA"/>
</dbReference>
<dbReference type="AlphaFoldDB" id="U9UEV3"/>
<proteinExistence type="predicted"/>
<evidence type="ECO:0000313" key="1">
    <source>
        <dbReference type="EMBL" id="ESA14121.1"/>
    </source>
</evidence>
<accession>U9UEV3</accession>
<organism evidence="1">
    <name type="scientific">Rhizophagus irregularis (strain DAOM 181602 / DAOM 197198 / MUCL 43194)</name>
    <name type="common">Arbuscular mycorrhizal fungus</name>
    <name type="synonym">Glomus intraradices</name>
    <dbReference type="NCBI Taxonomy" id="747089"/>
    <lineage>
        <taxon>Eukaryota</taxon>
        <taxon>Fungi</taxon>
        <taxon>Fungi incertae sedis</taxon>
        <taxon>Mucoromycota</taxon>
        <taxon>Glomeromycotina</taxon>
        <taxon>Glomeromycetes</taxon>
        <taxon>Glomerales</taxon>
        <taxon>Glomeraceae</taxon>
        <taxon>Rhizophagus</taxon>
    </lineage>
</organism>
<sequence>TGRLSSRILDDMICTGRLSFRILDDMIGTGKLSFRISDDMIGTGRLSFRILDDMIGIIFEIWIGFSDDIIRTIHNGIGETFRSRAGNGDSSMDREGTGACDDKYKHEIVVLL</sequence>
<gene>
    <name evidence="1" type="ORF">GLOINDRAFT_84404</name>
</gene>